<keyword evidence="5" id="KW-0460">Magnesium</keyword>
<dbReference type="RefSeq" id="WP_166031814.1">
    <property type="nucleotide sequence ID" value="NZ_CP048877.1"/>
</dbReference>
<dbReference type="PANTHER" id="PTHR12001">
    <property type="entry name" value="GERANYLGERANYL PYROPHOSPHATE SYNTHASE"/>
    <property type="match status" value="1"/>
</dbReference>
<protein>
    <submittedName>
        <fullName evidence="7">Polyprenyl synthetase family protein</fullName>
    </submittedName>
</protein>
<dbReference type="Pfam" id="PF00348">
    <property type="entry name" value="polyprenyl_synt"/>
    <property type="match status" value="1"/>
</dbReference>
<dbReference type="GO" id="GO:0046872">
    <property type="term" value="F:metal ion binding"/>
    <property type="evidence" value="ECO:0007669"/>
    <property type="project" value="UniProtKB-KW"/>
</dbReference>
<evidence type="ECO:0000256" key="6">
    <source>
        <dbReference type="RuleBase" id="RU004466"/>
    </source>
</evidence>
<keyword evidence="3 6" id="KW-0808">Transferase</keyword>
<dbReference type="AlphaFoldDB" id="A0A6G7PVK9"/>
<dbReference type="GO" id="GO:0004659">
    <property type="term" value="F:prenyltransferase activity"/>
    <property type="evidence" value="ECO:0007669"/>
    <property type="project" value="InterPro"/>
</dbReference>
<dbReference type="InterPro" id="IPR008949">
    <property type="entry name" value="Isoprenoid_synthase_dom_sf"/>
</dbReference>
<evidence type="ECO:0000256" key="2">
    <source>
        <dbReference type="ARBA" id="ARBA00006706"/>
    </source>
</evidence>
<dbReference type="InterPro" id="IPR000092">
    <property type="entry name" value="Polyprenyl_synt"/>
</dbReference>
<dbReference type="SUPFAM" id="SSF48576">
    <property type="entry name" value="Terpenoid synthases"/>
    <property type="match status" value="1"/>
</dbReference>
<evidence type="ECO:0000256" key="5">
    <source>
        <dbReference type="ARBA" id="ARBA00022842"/>
    </source>
</evidence>
<dbReference type="PANTHER" id="PTHR12001:SF69">
    <property type="entry name" value="ALL TRANS-POLYPRENYL-DIPHOSPHATE SYNTHASE PDSS1"/>
    <property type="match status" value="1"/>
</dbReference>
<evidence type="ECO:0000256" key="1">
    <source>
        <dbReference type="ARBA" id="ARBA00001946"/>
    </source>
</evidence>
<dbReference type="EMBL" id="CP048877">
    <property type="protein sequence ID" value="QIJ71596.1"/>
    <property type="molecule type" value="Genomic_DNA"/>
</dbReference>
<keyword evidence="8" id="KW-1185">Reference proteome</keyword>
<sequence>MDKETLLKAVSPELTRIEGEMQANFASYVPFINEVSQYILFAGGKRLRPLLMVLAAKLFGCSKPEVYRVSVVFEYLHAATLLHDDVVDEAHMRRGRAAARKVWGNQAVILVGDFLYSKAIRILVEHGDLRMLEAVSETTVLMSEGEVLQLLNTDNISATEAEYMEVIRRKTAVLIAAACECGALIAGASDEAVAALKGYGLNLGLAFQIVDDLLDYLGATGEMGKEIGNDFKEGKVTLPLILALEAAQGPDRERLIELIKSEETSREAFYEAVSLIKRYRGFERTRQRAEDLVSRAKAHLAPLPETPEKNILSGIAGYVLSRRH</sequence>
<reference evidence="7 8" key="1">
    <citation type="submission" date="2020-02" db="EMBL/GenBank/DDBJ databases">
        <title>Genome analysis of Thermosulfuriphilus ammonigenes ST65T, an anaerobic thermophilic chemolithoautotrophic bacterium isolated from a deep-sea hydrothermal vent.</title>
        <authorList>
            <person name="Slobodkina G."/>
            <person name="Allioux M."/>
            <person name="Merkel A."/>
            <person name="Alain K."/>
            <person name="Jebbar M."/>
            <person name="Slobodkin A."/>
        </authorList>
    </citation>
    <scope>NUCLEOTIDE SEQUENCE [LARGE SCALE GENOMIC DNA]</scope>
    <source>
        <strain evidence="7 8">ST65</strain>
    </source>
</reference>
<dbReference type="CDD" id="cd00685">
    <property type="entry name" value="Trans_IPPS_HT"/>
    <property type="match status" value="1"/>
</dbReference>
<proteinExistence type="inferred from homology"/>
<comment type="similarity">
    <text evidence="2 6">Belongs to the FPP/GGPP synthase family.</text>
</comment>
<dbReference type="GO" id="GO:0008299">
    <property type="term" value="P:isoprenoid biosynthetic process"/>
    <property type="evidence" value="ECO:0007669"/>
    <property type="project" value="InterPro"/>
</dbReference>
<dbReference type="KEGG" id="tav:G4V39_04585"/>
<gene>
    <name evidence="7" type="ORF">G4V39_04585</name>
</gene>
<dbReference type="InterPro" id="IPR033749">
    <property type="entry name" value="Polyprenyl_synt_CS"/>
</dbReference>
<organism evidence="7 8">
    <name type="scientific">Thermosulfuriphilus ammonigenes</name>
    <dbReference type="NCBI Taxonomy" id="1936021"/>
    <lineage>
        <taxon>Bacteria</taxon>
        <taxon>Pseudomonadati</taxon>
        <taxon>Thermodesulfobacteriota</taxon>
        <taxon>Thermodesulfobacteria</taxon>
        <taxon>Thermodesulfobacteriales</taxon>
        <taxon>Thermodesulfobacteriaceae</taxon>
        <taxon>Thermosulfuriphilus</taxon>
    </lineage>
</organism>
<evidence type="ECO:0000313" key="7">
    <source>
        <dbReference type="EMBL" id="QIJ71596.1"/>
    </source>
</evidence>
<comment type="cofactor">
    <cofactor evidence="1">
        <name>Mg(2+)</name>
        <dbReference type="ChEBI" id="CHEBI:18420"/>
    </cofactor>
</comment>
<dbReference type="PROSITE" id="PS00723">
    <property type="entry name" value="POLYPRENYL_SYNTHASE_1"/>
    <property type="match status" value="1"/>
</dbReference>
<keyword evidence="4" id="KW-0479">Metal-binding</keyword>
<dbReference type="PROSITE" id="PS00444">
    <property type="entry name" value="POLYPRENYL_SYNTHASE_2"/>
    <property type="match status" value="1"/>
</dbReference>
<evidence type="ECO:0000256" key="3">
    <source>
        <dbReference type="ARBA" id="ARBA00022679"/>
    </source>
</evidence>
<accession>A0A6G7PVK9</accession>
<name>A0A6G7PVK9_9BACT</name>
<dbReference type="Gene3D" id="1.10.600.10">
    <property type="entry name" value="Farnesyl Diphosphate Synthase"/>
    <property type="match status" value="1"/>
</dbReference>
<dbReference type="Proteomes" id="UP000502179">
    <property type="component" value="Chromosome"/>
</dbReference>
<evidence type="ECO:0000256" key="4">
    <source>
        <dbReference type="ARBA" id="ARBA00022723"/>
    </source>
</evidence>
<evidence type="ECO:0000313" key="8">
    <source>
        <dbReference type="Proteomes" id="UP000502179"/>
    </source>
</evidence>
<dbReference type="SFLD" id="SFLDS00005">
    <property type="entry name" value="Isoprenoid_Synthase_Type_I"/>
    <property type="match status" value="1"/>
</dbReference>